<gene>
    <name evidence="2" type="ORF">AVEN_222945_1</name>
</gene>
<comment type="caution">
    <text evidence="2">The sequence shown here is derived from an EMBL/GenBank/DDBJ whole genome shotgun (WGS) entry which is preliminary data.</text>
</comment>
<dbReference type="Proteomes" id="UP000499080">
    <property type="component" value="Unassembled WGS sequence"/>
</dbReference>
<accession>A0A4Y2VBU6</accession>
<sequence length="89" mass="10052">MLTSRFEAKPGLFRADVVILNRGRMTVTAPASPRALTTVFLRLTHDARFSLHQTTHTRWVFSEESFEPGPSSPEAETLPLSHRGPHEIR</sequence>
<dbReference type="AlphaFoldDB" id="A0A4Y2VBU6"/>
<dbReference type="EMBL" id="BGPR01045802">
    <property type="protein sequence ID" value="GBO22743.1"/>
    <property type="molecule type" value="Genomic_DNA"/>
</dbReference>
<reference evidence="2 3" key="1">
    <citation type="journal article" date="2019" name="Sci. Rep.">
        <title>Orb-weaving spider Araneus ventricosus genome elucidates the spidroin gene catalogue.</title>
        <authorList>
            <person name="Kono N."/>
            <person name="Nakamura H."/>
            <person name="Ohtoshi R."/>
            <person name="Moran D.A.P."/>
            <person name="Shinohara A."/>
            <person name="Yoshida Y."/>
            <person name="Fujiwara M."/>
            <person name="Mori M."/>
            <person name="Tomita M."/>
            <person name="Arakawa K."/>
        </authorList>
    </citation>
    <scope>NUCLEOTIDE SEQUENCE [LARGE SCALE GENOMIC DNA]</scope>
</reference>
<organism evidence="2 3">
    <name type="scientific">Araneus ventricosus</name>
    <name type="common">Orbweaver spider</name>
    <name type="synonym">Epeira ventricosa</name>
    <dbReference type="NCBI Taxonomy" id="182803"/>
    <lineage>
        <taxon>Eukaryota</taxon>
        <taxon>Metazoa</taxon>
        <taxon>Ecdysozoa</taxon>
        <taxon>Arthropoda</taxon>
        <taxon>Chelicerata</taxon>
        <taxon>Arachnida</taxon>
        <taxon>Araneae</taxon>
        <taxon>Araneomorphae</taxon>
        <taxon>Entelegynae</taxon>
        <taxon>Araneoidea</taxon>
        <taxon>Araneidae</taxon>
        <taxon>Araneus</taxon>
    </lineage>
</organism>
<keyword evidence="3" id="KW-1185">Reference proteome</keyword>
<feature type="region of interest" description="Disordered" evidence="1">
    <location>
        <begin position="63"/>
        <end position="89"/>
    </location>
</feature>
<proteinExistence type="predicted"/>
<evidence type="ECO:0000256" key="1">
    <source>
        <dbReference type="SAM" id="MobiDB-lite"/>
    </source>
</evidence>
<name>A0A4Y2VBU6_ARAVE</name>
<evidence type="ECO:0000313" key="3">
    <source>
        <dbReference type="Proteomes" id="UP000499080"/>
    </source>
</evidence>
<protein>
    <submittedName>
        <fullName evidence="2">Uncharacterized protein</fullName>
    </submittedName>
</protein>
<evidence type="ECO:0000313" key="2">
    <source>
        <dbReference type="EMBL" id="GBO22743.1"/>
    </source>
</evidence>